<organism evidence="1 2">
    <name type="scientific">Alistipes putredinis</name>
    <dbReference type="NCBI Taxonomy" id="28117"/>
    <lineage>
        <taxon>Bacteria</taxon>
        <taxon>Pseudomonadati</taxon>
        <taxon>Bacteroidota</taxon>
        <taxon>Bacteroidia</taxon>
        <taxon>Bacteroidales</taxon>
        <taxon>Rikenellaceae</taxon>
        <taxon>Alistipes</taxon>
    </lineage>
</organism>
<dbReference type="Proteomes" id="UP000187417">
    <property type="component" value="Unassembled WGS sequence"/>
</dbReference>
<evidence type="ECO:0000313" key="2">
    <source>
        <dbReference type="Proteomes" id="UP000187417"/>
    </source>
</evidence>
<evidence type="ECO:0008006" key="3">
    <source>
        <dbReference type="Google" id="ProtNLM"/>
    </source>
</evidence>
<reference evidence="1 2" key="1">
    <citation type="journal article" date="2016" name="Nat. Biotechnol.">
        <title>Measurement of bacterial replication rates in microbial communities.</title>
        <authorList>
            <person name="Brown C.T."/>
            <person name="Olm M.R."/>
            <person name="Thomas B.C."/>
            <person name="Banfield J.F."/>
        </authorList>
    </citation>
    <scope>NUCLEOTIDE SEQUENCE [LARGE SCALE GENOMIC DNA]</scope>
    <source>
        <strain evidence="1">CAG:67_53_122</strain>
    </source>
</reference>
<dbReference type="EMBL" id="MNQH01000002">
    <property type="protein sequence ID" value="OKY96144.1"/>
    <property type="molecule type" value="Genomic_DNA"/>
</dbReference>
<evidence type="ECO:0000313" key="1">
    <source>
        <dbReference type="EMBL" id="OKY96144.1"/>
    </source>
</evidence>
<accession>A0A1Q6FB83</accession>
<gene>
    <name evidence="1" type="ORF">BHV66_02110</name>
</gene>
<dbReference type="STRING" id="28117.BHV66_02110"/>
<sequence>MKKWFLFLIFIACAIPSCELKEVGPEQTTFPVITDEGATIEDGGRVSSVQKVYVQANISNQYGAFYAQVKYDVKWTDKNGVEHTEQKSTNAYYFKATSDTVFYEAIIPAQKAGSTVYWLIVVTNENGLSSVTEAQQYSVYAI</sequence>
<proteinExistence type="predicted"/>
<dbReference type="RefSeq" id="WP_004329168.1">
    <property type="nucleotide sequence ID" value="NZ_BAAFKT010000008.1"/>
</dbReference>
<protein>
    <recommendedName>
        <fullName evidence="3">DUF4625 domain-containing protein</fullName>
    </recommendedName>
</protein>
<name>A0A1Q6FB83_9BACT</name>
<dbReference type="AlphaFoldDB" id="A0A1Q6FB83"/>
<dbReference type="GeneID" id="73803398"/>
<comment type="caution">
    <text evidence="1">The sequence shown here is derived from an EMBL/GenBank/DDBJ whole genome shotgun (WGS) entry which is preliminary data.</text>
</comment>